<keyword evidence="2" id="KW-0472">Membrane</keyword>
<feature type="transmembrane region" description="Helical" evidence="2">
    <location>
        <begin position="512"/>
        <end position="531"/>
    </location>
</feature>
<evidence type="ECO:0000256" key="1">
    <source>
        <dbReference type="SAM" id="MobiDB-lite"/>
    </source>
</evidence>
<feature type="compositionally biased region" description="Low complexity" evidence="1">
    <location>
        <begin position="202"/>
        <end position="242"/>
    </location>
</feature>
<proteinExistence type="predicted"/>
<feature type="compositionally biased region" description="Pro residues" evidence="1">
    <location>
        <begin position="463"/>
        <end position="481"/>
    </location>
</feature>
<dbReference type="EMBL" id="VIGC01000033">
    <property type="protein sequence ID" value="TQE93748.1"/>
    <property type="molecule type" value="Genomic_DNA"/>
</dbReference>
<keyword evidence="2" id="KW-0812">Transmembrane</keyword>
<evidence type="ECO:0000313" key="4">
    <source>
        <dbReference type="Proteomes" id="UP000317371"/>
    </source>
</evidence>
<accession>A0A540VAF9</accession>
<feature type="compositionally biased region" description="Low complexity" evidence="1">
    <location>
        <begin position="256"/>
        <end position="307"/>
    </location>
</feature>
<feature type="region of interest" description="Disordered" evidence="1">
    <location>
        <begin position="434"/>
        <end position="501"/>
    </location>
</feature>
<feature type="compositionally biased region" description="Low complexity" evidence="1">
    <location>
        <begin position="152"/>
        <end position="165"/>
    </location>
</feature>
<evidence type="ECO:0000256" key="2">
    <source>
        <dbReference type="SAM" id="Phobius"/>
    </source>
</evidence>
<name>A0A540VAF9_9CHLR</name>
<evidence type="ECO:0000313" key="3">
    <source>
        <dbReference type="EMBL" id="TQE93748.1"/>
    </source>
</evidence>
<dbReference type="OrthoDB" id="463972at2"/>
<dbReference type="InParanoid" id="A0A540VAF9"/>
<organism evidence="3 4">
    <name type="scientific">Litorilinea aerophila</name>
    <dbReference type="NCBI Taxonomy" id="1204385"/>
    <lineage>
        <taxon>Bacteria</taxon>
        <taxon>Bacillati</taxon>
        <taxon>Chloroflexota</taxon>
        <taxon>Caldilineae</taxon>
        <taxon>Caldilineales</taxon>
        <taxon>Caldilineaceae</taxon>
        <taxon>Litorilinea</taxon>
    </lineage>
</organism>
<dbReference type="RefSeq" id="WP_141611888.1">
    <property type="nucleotide sequence ID" value="NZ_VIGC02000033.1"/>
</dbReference>
<keyword evidence="2" id="KW-1133">Transmembrane helix</keyword>
<feature type="compositionally biased region" description="Low complexity" evidence="1">
    <location>
        <begin position="448"/>
        <end position="462"/>
    </location>
</feature>
<keyword evidence="4" id="KW-1185">Reference proteome</keyword>
<feature type="compositionally biased region" description="Polar residues" evidence="1">
    <location>
        <begin position="169"/>
        <end position="185"/>
    </location>
</feature>
<reference evidence="3 4" key="1">
    <citation type="submission" date="2019-06" db="EMBL/GenBank/DDBJ databases">
        <title>Genome sequence of Litorilinea aerophila BAA-2444.</title>
        <authorList>
            <person name="Maclea K.S."/>
            <person name="Maurais E.G."/>
            <person name="Iannazzi L.C."/>
        </authorList>
    </citation>
    <scope>NUCLEOTIDE SEQUENCE [LARGE SCALE GENOMIC DNA]</scope>
    <source>
        <strain evidence="3 4">ATCC BAA-2444</strain>
    </source>
</reference>
<comment type="caution">
    <text evidence="3">The sequence shown here is derived from an EMBL/GenBank/DDBJ whole genome shotgun (WGS) entry which is preliminary data.</text>
</comment>
<feature type="region of interest" description="Disordered" evidence="1">
    <location>
        <begin position="151"/>
        <end position="307"/>
    </location>
</feature>
<protein>
    <submittedName>
        <fullName evidence="3">Zf-HC2 domain-containing protein</fullName>
    </submittedName>
</protein>
<dbReference type="AlphaFoldDB" id="A0A540VAF9"/>
<gene>
    <name evidence="3" type="ORF">FKZ61_19745</name>
</gene>
<feature type="compositionally biased region" description="Acidic residues" evidence="1">
    <location>
        <begin position="434"/>
        <end position="447"/>
    </location>
</feature>
<dbReference type="Proteomes" id="UP000317371">
    <property type="component" value="Unassembled WGS sequence"/>
</dbReference>
<sequence>MKSSPYSHITDELLSAYIDNAVTEAERALIEQALAADAEVAWRLETLRRTVQLVKQLPAVSLPRSFVLEEHHLVEATVHQSPLSATEAATPTRTSWRAWLSQVGEGWWGFWQAGNLRLRNAAAASLALFLLLTTVGLWQQGGQGHPLALTSAQPTAAQRTARAAPEAMTATTLSTPASKAQTPGQPETGAVEAEAQMAPGQAESPAVAAEEGEAAPVSKAKPASENESQTESATESSTESSAVAMAVAPQADEGETAQATPEEAAAGAAGEGDVATVEAAAVSSPAQAEAATAPEAAPEATTPETTTESIVIASALPTNPPTSSRSLGPAAVEAAPPGGVGGGYGVGGGGDIGGGVVAPPSARGYEAPPVAAMAAPAVDVAALPPPPGPVPEGTVESALPVTTEITATVPITQTQALEVAPEDTGAAADTVEADTAEAEIDTVEEAEPAPAEAATPDASQAPTPVPTASPSPTPSPEPPAPTGAEPSGSMDTGAIEPATGSAAGPAGLWSRLLWLQVTAALLTVTLSALWWRSRGRS</sequence>